<dbReference type="RefSeq" id="WP_229339951.1">
    <property type="nucleotide sequence ID" value="NZ_JAJBZG010000002.1"/>
</dbReference>
<evidence type="ECO:0000313" key="2">
    <source>
        <dbReference type="EMBL" id="MCB7481236.1"/>
    </source>
</evidence>
<name>A0A9X1RX42_9FLAO</name>
<protein>
    <submittedName>
        <fullName evidence="2">Uncharacterized protein</fullName>
    </submittedName>
</protein>
<evidence type="ECO:0000313" key="3">
    <source>
        <dbReference type="Proteomes" id="UP001139414"/>
    </source>
</evidence>
<dbReference type="EMBL" id="JAJBZG010000002">
    <property type="protein sequence ID" value="MCB7481236.1"/>
    <property type="molecule type" value="Genomic_DNA"/>
</dbReference>
<sequence length="280" mass="32332">MKKLLSYLFIFGFVFVASAQEINDYKYVIIPETFEFTGEVDEYRLNSLTKFLFEQNGFNTLIKTENKPNDLQQQGCLGLQTKLEDNSGLFVTKLILKLVDCNDQVVFETKEGRSREKDYQVAYQEALRDAFTSIEEIDYAYVEADLPKKAAETKTDAPPVAEEIEESEIVEEPEIYEDLNEEKGREEGIEVEELNKFDKQYQYSGKNYNLKETTQGLGLFQENSSDPIAILIETNKGESYIYNSLTNQGVAYFNEKGDLIVEYLNKQDSKKLTLIYKLRD</sequence>
<dbReference type="AlphaFoldDB" id="A0A9X1RX42"/>
<proteinExistence type="predicted"/>
<evidence type="ECO:0000256" key="1">
    <source>
        <dbReference type="SAM" id="SignalP"/>
    </source>
</evidence>
<reference evidence="2" key="1">
    <citation type="submission" date="2021-10" db="EMBL/GenBank/DDBJ databases">
        <title>Gramella sp. ASW11-100T, isolated from marine sediment.</title>
        <authorList>
            <person name="Xia C."/>
        </authorList>
    </citation>
    <scope>NUCLEOTIDE SEQUENCE</scope>
    <source>
        <strain evidence="2">ASW11-100</strain>
    </source>
</reference>
<keyword evidence="3" id="KW-1185">Reference proteome</keyword>
<dbReference type="Proteomes" id="UP001139414">
    <property type="component" value="Unassembled WGS sequence"/>
</dbReference>
<comment type="caution">
    <text evidence="2">The sequence shown here is derived from an EMBL/GenBank/DDBJ whole genome shotgun (WGS) entry which is preliminary data.</text>
</comment>
<gene>
    <name evidence="2" type="ORF">LGQ90_08165</name>
</gene>
<accession>A0A9X1RX42</accession>
<feature type="signal peptide" evidence="1">
    <location>
        <begin position="1"/>
        <end position="19"/>
    </location>
</feature>
<organism evidence="2 3">
    <name type="scientific">Christiangramia sediminis</name>
    <dbReference type="NCBI Taxonomy" id="2881336"/>
    <lineage>
        <taxon>Bacteria</taxon>
        <taxon>Pseudomonadati</taxon>
        <taxon>Bacteroidota</taxon>
        <taxon>Flavobacteriia</taxon>
        <taxon>Flavobacteriales</taxon>
        <taxon>Flavobacteriaceae</taxon>
        <taxon>Christiangramia</taxon>
    </lineage>
</organism>
<keyword evidence="1" id="KW-0732">Signal</keyword>
<feature type="chain" id="PRO_5040851632" evidence="1">
    <location>
        <begin position="20"/>
        <end position="280"/>
    </location>
</feature>